<sequence>MLPAKFLVFLLLAIVCHVAFGFHEECRETLRAGKLTVENVAQNLAEREILRISGLIESAARTFKEFNPEQISHSPLFQSLIQIKDDQQPCPQPNNTMFTTPKPPTTLPPASTSAAPSSAAPAQTSSASPSSSAAPALESEPFLAPKIHAATHEEDPFHQYISTLHYYMSREEHVCNNKFTDLNSVTEDQLFGFFSTLAANQPGPFCSLCHRFTEEVQNRVFRPNQLLITDDNFHFSNLVFSHLPSPKALCSTIAPGCHDDYAIKVANLTESVICLECSACMSITNVIVHKFLLQQQVVDSLFTFLRGNLFHNLCAELCITFQGHDMPLFPNGFSYDGCQAVLKKQYYSFISVASVLLKPERFCSLELGWCELNEQPNALHCLREMCLEHFKDTPQTRWLCSQIPDRPDSADEYLNIKRSKIYKEKKDYHNDFEVHEEL</sequence>
<evidence type="ECO:0008006" key="5">
    <source>
        <dbReference type="Google" id="ProtNLM"/>
    </source>
</evidence>
<evidence type="ECO:0000313" key="3">
    <source>
        <dbReference type="EMBL" id="CAI5439220.1"/>
    </source>
</evidence>
<keyword evidence="2" id="KW-0732">Signal</keyword>
<reference evidence="3" key="1">
    <citation type="submission" date="2022-11" db="EMBL/GenBank/DDBJ databases">
        <authorList>
            <person name="Kikuchi T."/>
        </authorList>
    </citation>
    <scope>NUCLEOTIDE SEQUENCE</scope>
    <source>
        <strain evidence="3">PS1010</strain>
    </source>
</reference>
<evidence type="ECO:0000313" key="4">
    <source>
        <dbReference type="Proteomes" id="UP001152747"/>
    </source>
</evidence>
<dbReference type="Proteomes" id="UP001152747">
    <property type="component" value="Unassembled WGS sequence"/>
</dbReference>
<feature type="region of interest" description="Disordered" evidence="1">
    <location>
        <begin position="88"/>
        <end position="137"/>
    </location>
</feature>
<feature type="chain" id="PRO_5040460681" description="Saposin B-type domain-containing protein" evidence="2">
    <location>
        <begin position="22"/>
        <end position="438"/>
    </location>
</feature>
<dbReference type="AlphaFoldDB" id="A0A9P1MTM1"/>
<dbReference type="OrthoDB" id="5797053at2759"/>
<proteinExistence type="predicted"/>
<keyword evidence="4" id="KW-1185">Reference proteome</keyword>
<feature type="compositionally biased region" description="Low complexity" evidence="1">
    <location>
        <begin position="108"/>
        <end position="136"/>
    </location>
</feature>
<comment type="caution">
    <text evidence="3">The sequence shown here is derived from an EMBL/GenBank/DDBJ whole genome shotgun (WGS) entry which is preliminary data.</text>
</comment>
<gene>
    <name evidence="3" type="ORF">CAMP_LOCUS1857</name>
</gene>
<accession>A0A9P1MTM1</accession>
<protein>
    <recommendedName>
        <fullName evidence="5">Saposin B-type domain-containing protein</fullName>
    </recommendedName>
</protein>
<name>A0A9P1MTM1_9PELO</name>
<dbReference type="EMBL" id="CANHGI010000001">
    <property type="protein sequence ID" value="CAI5439220.1"/>
    <property type="molecule type" value="Genomic_DNA"/>
</dbReference>
<evidence type="ECO:0000256" key="1">
    <source>
        <dbReference type="SAM" id="MobiDB-lite"/>
    </source>
</evidence>
<organism evidence="3 4">
    <name type="scientific">Caenorhabditis angaria</name>
    <dbReference type="NCBI Taxonomy" id="860376"/>
    <lineage>
        <taxon>Eukaryota</taxon>
        <taxon>Metazoa</taxon>
        <taxon>Ecdysozoa</taxon>
        <taxon>Nematoda</taxon>
        <taxon>Chromadorea</taxon>
        <taxon>Rhabditida</taxon>
        <taxon>Rhabditina</taxon>
        <taxon>Rhabditomorpha</taxon>
        <taxon>Rhabditoidea</taxon>
        <taxon>Rhabditidae</taxon>
        <taxon>Peloderinae</taxon>
        <taxon>Caenorhabditis</taxon>
    </lineage>
</organism>
<feature type="signal peptide" evidence="2">
    <location>
        <begin position="1"/>
        <end position="21"/>
    </location>
</feature>
<evidence type="ECO:0000256" key="2">
    <source>
        <dbReference type="SAM" id="SignalP"/>
    </source>
</evidence>